<comment type="caution">
    <text evidence="2">The sequence shown here is derived from an EMBL/GenBank/DDBJ whole genome shotgun (WGS) entry which is preliminary data.</text>
</comment>
<feature type="chain" id="PRO_5030546473" evidence="1">
    <location>
        <begin position="25"/>
        <end position="193"/>
    </location>
</feature>
<dbReference type="PROSITE" id="PS51257">
    <property type="entry name" value="PROKAR_LIPOPROTEIN"/>
    <property type="match status" value="1"/>
</dbReference>
<evidence type="ECO:0000256" key="1">
    <source>
        <dbReference type="SAM" id="SignalP"/>
    </source>
</evidence>
<organism evidence="2 3">
    <name type="scientific">Novosphingobium piscinae</name>
    <dbReference type="NCBI Taxonomy" id="1507448"/>
    <lineage>
        <taxon>Bacteria</taxon>
        <taxon>Pseudomonadati</taxon>
        <taxon>Pseudomonadota</taxon>
        <taxon>Alphaproteobacteria</taxon>
        <taxon>Sphingomonadales</taxon>
        <taxon>Sphingomonadaceae</taxon>
        <taxon>Novosphingobium</taxon>
    </lineage>
</organism>
<accession>A0A7X1G1B8</accession>
<evidence type="ECO:0000313" key="2">
    <source>
        <dbReference type="EMBL" id="MBC2670674.1"/>
    </source>
</evidence>
<gene>
    <name evidence="2" type="ORF">H7F53_16095</name>
</gene>
<keyword evidence="1" id="KW-0732">Signal</keyword>
<sequence length="193" mass="19604">MMKPRSLPALTLALALAACSQSQGQEVAPAAGAEAGSASTRVALQDGLSPLDAAPLQPEGAAWAAAGEGLAFAVPGQSPLLTLRCEHARGGVTLIRLVRVTRAEPGAKALVALIGNGRIARLPLNVVEPGETGRWEGVVRALDPRLDVLKGVNRVEVTLPGGGTLMLSASSEPRRLLEACRAADTAPEAASAA</sequence>
<dbReference type="EMBL" id="JACLAX010000025">
    <property type="protein sequence ID" value="MBC2670674.1"/>
    <property type="molecule type" value="Genomic_DNA"/>
</dbReference>
<protein>
    <submittedName>
        <fullName evidence="2">Uncharacterized protein</fullName>
    </submittedName>
</protein>
<dbReference type="Proteomes" id="UP000551327">
    <property type="component" value="Unassembled WGS sequence"/>
</dbReference>
<reference evidence="2 3" key="1">
    <citation type="submission" date="2020-08" db="EMBL/GenBank/DDBJ databases">
        <title>The genome sequence of type strain Novosphingobium piscinae KCTC 42194.</title>
        <authorList>
            <person name="Liu Y."/>
        </authorList>
    </citation>
    <scope>NUCLEOTIDE SEQUENCE [LARGE SCALE GENOMIC DNA]</scope>
    <source>
        <strain evidence="2 3">KCTC 42194</strain>
    </source>
</reference>
<feature type="signal peptide" evidence="1">
    <location>
        <begin position="1"/>
        <end position="24"/>
    </location>
</feature>
<evidence type="ECO:0000313" key="3">
    <source>
        <dbReference type="Proteomes" id="UP000551327"/>
    </source>
</evidence>
<dbReference type="RefSeq" id="WP_185680532.1">
    <property type="nucleotide sequence ID" value="NZ_JACLAX010000025.1"/>
</dbReference>
<name>A0A7X1G1B8_9SPHN</name>
<dbReference type="AlphaFoldDB" id="A0A7X1G1B8"/>
<keyword evidence="3" id="KW-1185">Reference proteome</keyword>
<proteinExistence type="predicted"/>